<evidence type="ECO:0000256" key="11">
    <source>
        <dbReference type="ARBA" id="ARBA00022792"/>
    </source>
</evidence>
<sequence length="594" mass="65810">MPYPCLLNLVRLVGGTMVKHIVSPMQLTGRGAIHVPARVCSAYEEAISALNDLQSNAAVLEKARREKSSNAHKNILATAKWLEKLNISVGDLDELNIIHVSGTKGKGSTCAFTESILRHHGLKTGFYSSPHLIAARERIRINGEPLSKQTFASYFWDVYTKLQKKDGKEEEMPTYFKFLTVMAFYVFLHEKVDVAVIEVGVGGLYDCTNVIRKPTVVGVTSLGFDHIGVLGDSIEKIALQKAGIFKPNIPAFTVPQIEGALPVLHQRALEIGCSLHVVPPMETYEWSTYPVELGIPGAVQSINASLALQLTKMWLNQRSKYEKQLPIPDGTGKTPSLPADMENGYHFTPPLAIPFKVTSLFANGLQQCVWPGRFQVLKRGSTTYYLDGAHTGESMEACIRWFKEECANEEKRTRGSVFRVLLFNCTGERKAETLLAPLTNKCFDLAVFCPNKVFITKDCASDQSNFTVDPQQEMHQCEVNMKVWCHMLSSIREEKIAANPSTSEYHSSSIHANIDMDCVIFPCILDALCWLSQGRETTFQSELCEFKHIVPPAKLMEASQLQILVTGSLHLVGGVLAVIDPEISCQSKCVVNGV</sequence>
<keyword evidence="10" id="KW-0547">Nucleotide-binding</keyword>
<evidence type="ECO:0000256" key="7">
    <source>
        <dbReference type="ARBA" id="ARBA00022563"/>
    </source>
</evidence>
<keyword evidence="9" id="KW-0479">Metal-binding</keyword>
<evidence type="ECO:0000259" key="19">
    <source>
        <dbReference type="Pfam" id="PF08245"/>
    </source>
</evidence>
<keyword evidence="20" id="KW-1185">Reference proteome</keyword>
<keyword evidence="8 17" id="KW-0436">Ligase</keyword>
<keyword evidence="15" id="KW-0472">Membrane</keyword>
<dbReference type="Gene3D" id="3.40.1190.10">
    <property type="entry name" value="Mur-like, catalytic domain"/>
    <property type="match status" value="1"/>
</dbReference>
<evidence type="ECO:0000256" key="3">
    <source>
        <dbReference type="ARBA" id="ARBA00004496"/>
    </source>
</evidence>
<comment type="catalytic activity">
    <reaction evidence="16 17">
        <text>(6S)-5,6,7,8-tetrahydrofolyl-(gamma-L-Glu)(n) + L-glutamate + ATP = (6S)-5,6,7,8-tetrahydrofolyl-(gamma-L-Glu)(n+1) + ADP + phosphate + H(+)</text>
        <dbReference type="Rhea" id="RHEA:10580"/>
        <dbReference type="Rhea" id="RHEA-COMP:14738"/>
        <dbReference type="Rhea" id="RHEA-COMP:14740"/>
        <dbReference type="ChEBI" id="CHEBI:15378"/>
        <dbReference type="ChEBI" id="CHEBI:29985"/>
        <dbReference type="ChEBI" id="CHEBI:30616"/>
        <dbReference type="ChEBI" id="CHEBI:43474"/>
        <dbReference type="ChEBI" id="CHEBI:141005"/>
        <dbReference type="ChEBI" id="CHEBI:456216"/>
        <dbReference type="EC" id="6.3.2.17"/>
    </reaction>
</comment>
<evidence type="ECO:0000313" key="21">
    <source>
        <dbReference type="RefSeq" id="XP_022248045.1"/>
    </source>
</evidence>
<evidence type="ECO:0000256" key="1">
    <source>
        <dbReference type="ARBA" id="ARBA00004273"/>
    </source>
</evidence>
<evidence type="ECO:0000256" key="2">
    <source>
        <dbReference type="ARBA" id="ARBA00004305"/>
    </source>
</evidence>
<evidence type="ECO:0000256" key="6">
    <source>
        <dbReference type="ARBA" id="ARBA00022490"/>
    </source>
</evidence>
<dbReference type="Pfam" id="PF08245">
    <property type="entry name" value="Mur_ligase_M"/>
    <property type="match status" value="1"/>
</dbReference>
<evidence type="ECO:0000256" key="10">
    <source>
        <dbReference type="ARBA" id="ARBA00022741"/>
    </source>
</evidence>
<organism evidence="20 21">
    <name type="scientific">Limulus polyphemus</name>
    <name type="common">Atlantic horseshoe crab</name>
    <dbReference type="NCBI Taxonomy" id="6850"/>
    <lineage>
        <taxon>Eukaryota</taxon>
        <taxon>Metazoa</taxon>
        <taxon>Ecdysozoa</taxon>
        <taxon>Arthropoda</taxon>
        <taxon>Chelicerata</taxon>
        <taxon>Merostomata</taxon>
        <taxon>Xiphosura</taxon>
        <taxon>Limulidae</taxon>
        <taxon>Limulus</taxon>
    </lineage>
</organism>
<evidence type="ECO:0000313" key="20">
    <source>
        <dbReference type="Proteomes" id="UP000694941"/>
    </source>
</evidence>
<keyword evidence="12" id="KW-0067">ATP-binding</keyword>
<feature type="domain" description="Mur ligase central" evidence="19">
    <location>
        <begin position="100"/>
        <end position="246"/>
    </location>
</feature>
<dbReference type="PANTHER" id="PTHR11136">
    <property type="entry name" value="FOLYLPOLYGLUTAMATE SYNTHASE-RELATED"/>
    <property type="match status" value="1"/>
</dbReference>
<protein>
    <recommendedName>
        <fullName evidence="17">Folylpolyglutamate synthase</fullName>
        <ecNumber evidence="17">6.3.2.17</ecNumber>
    </recommendedName>
    <alternativeName>
        <fullName evidence="17">Folylpoly-gamma-glutamate synthetase</fullName>
    </alternativeName>
    <alternativeName>
        <fullName evidence="17">Tetrahydrofolylpolyglutamate synthase</fullName>
    </alternativeName>
</protein>
<dbReference type="InterPro" id="IPR036565">
    <property type="entry name" value="Mur-like_cat_sf"/>
</dbReference>
<evidence type="ECO:0000256" key="15">
    <source>
        <dbReference type="ARBA" id="ARBA00023136"/>
    </source>
</evidence>
<dbReference type="PIRSF" id="PIRSF038895">
    <property type="entry name" value="FPGS"/>
    <property type="match status" value="1"/>
</dbReference>
<evidence type="ECO:0000256" key="13">
    <source>
        <dbReference type="ARBA" id="ARBA00022842"/>
    </source>
</evidence>
<dbReference type="SUPFAM" id="SSF53623">
    <property type="entry name" value="MurD-like peptide ligases, catalytic domain"/>
    <property type="match status" value="1"/>
</dbReference>
<evidence type="ECO:0000256" key="4">
    <source>
        <dbReference type="ARBA" id="ARBA00005150"/>
    </source>
</evidence>
<comment type="cofactor">
    <cofactor evidence="17">
        <name>a monovalent cation</name>
        <dbReference type="ChEBI" id="CHEBI:60242"/>
    </cofactor>
    <text evidence="17">A monovalent cation.</text>
</comment>
<keyword evidence="11" id="KW-0999">Mitochondrion inner membrane</keyword>
<keyword evidence="7 17" id="KW-0554">One-carbon metabolism</keyword>
<evidence type="ECO:0000256" key="8">
    <source>
        <dbReference type="ARBA" id="ARBA00022598"/>
    </source>
</evidence>
<comment type="function">
    <text evidence="17">Catalyzes conversion of folates to polyglutamate derivatives allowing concentration of folate compounds in the cell and the intracellular retention of these cofactors, which are important substrates for most of the folate-dependent enzymes that are involved in one-carbon transfer reactions involved in purine, pyrimidine and amino acid synthesis.</text>
</comment>
<keyword evidence="6" id="KW-0963">Cytoplasm</keyword>
<dbReference type="RefSeq" id="XP_022248045.1">
    <property type="nucleotide sequence ID" value="XM_022392337.1"/>
</dbReference>
<keyword evidence="18" id="KW-0175">Coiled coil</keyword>
<proteinExistence type="inferred from homology"/>
<feature type="coiled-coil region" evidence="18">
    <location>
        <begin position="43"/>
        <end position="70"/>
    </location>
</feature>
<evidence type="ECO:0000256" key="18">
    <source>
        <dbReference type="SAM" id="Coils"/>
    </source>
</evidence>
<evidence type="ECO:0000256" key="14">
    <source>
        <dbReference type="ARBA" id="ARBA00023128"/>
    </source>
</evidence>
<comment type="pathway">
    <text evidence="4 17">Cofactor biosynthesis; tetrahydrofolylpolyglutamate biosynthesis.</text>
</comment>
<dbReference type="InterPro" id="IPR001645">
    <property type="entry name" value="Folylpolyglutamate_synth"/>
</dbReference>
<comment type="subcellular location">
    <subcellularLocation>
        <location evidence="3">Cytoplasm</location>
    </subcellularLocation>
    <subcellularLocation>
        <location evidence="1">Mitochondrion inner membrane</location>
    </subcellularLocation>
    <subcellularLocation>
        <location evidence="2">Mitochondrion matrix</location>
    </subcellularLocation>
</comment>
<dbReference type="InterPro" id="IPR036615">
    <property type="entry name" value="Mur_ligase_C_dom_sf"/>
</dbReference>
<accession>A0ABM1SWN9</accession>
<dbReference type="Proteomes" id="UP000694941">
    <property type="component" value="Unplaced"/>
</dbReference>
<evidence type="ECO:0000256" key="5">
    <source>
        <dbReference type="ARBA" id="ARBA00008276"/>
    </source>
</evidence>
<evidence type="ECO:0000256" key="9">
    <source>
        <dbReference type="ARBA" id="ARBA00022723"/>
    </source>
</evidence>
<dbReference type="NCBIfam" id="TIGR01499">
    <property type="entry name" value="folC"/>
    <property type="match status" value="1"/>
</dbReference>
<dbReference type="PANTHER" id="PTHR11136:SF5">
    <property type="entry name" value="FOLYLPOLYGLUTAMATE SYNTHASE, MITOCHONDRIAL"/>
    <property type="match status" value="1"/>
</dbReference>
<gene>
    <name evidence="21" type="primary">LOC106464603</name>
</gene>
<keyword evidence="14" id="KW-0496">Mitochondrion</keyword>
<dbReference type="PROSITE" id="PS01011">
    <property type="entry name" value="FOLYLPOLYGLU_SYNT_1"/>
    <property type="match status" value="1"/>
</dbReference>
<dbReference type="SUPFAM" id="SSF53244">
    <property type="entry name" value="MurD-like peptide ligases, peptide-binding domain"/>
    <property type="match status" value="1"/>
</dbReference>
<evidence type="ECO:0000256" key="16">
    <source>
        <dbReference type="ARBA" id="ARBA00047493"/>
    </source>
</evidence>
<dbReference type="Gene3D" id="3.90.190.20">
    <property type="entry name" value="Mur ligase, C-terminal domain"/>
    <property type="match status" value="1"/>
</dbReference>
<comment type="similarity">
    <text evidence="5 17">Belongs to the folylpolyglutamate synthase family.</text>
</comment>
<dbReference type="GeneID" id="106464603"/>
<dbReference type="InterPro" id="IPR018109">
    <property type="entry name" value="Folylpolyglutamate_synth_CS"/>
</dbReference>
<keyword evidence="13" id="KW-0460">Magnesium</keyword>
<name>A0ABM1SWN9_LIMPO</name>
<dbReference type="EC" id="6.3.2.17" evidence="17"/>
<dbReference type="InterPro" id="IPR013221">
    <property type="entry name" value="Mur_ligase_cen"/>
</dbReference>
<reference evidence="21" key="1">
    <citation type="submission" date="2025-08" db="UniProtKB">
        <authorList>
            <consortium name="RefSeq"/>
        </authorList>
    </citation>
    <scope>IDENTIFICATION</scope>
    <source>
        <tissue evidence="21">Muscle</tissue>
    </source>
</reference>
<evidence type="ECO:0000256" key="17">
    <source>
        <dbReference type="PIRNR" id="PIRNR038895"/>
    </source>
</evidence>
<evidence type="ECO:0000256" key="12">
    <source>
        <dbReference type="ARBA" id="ARBA00022840"/>
    </source>
</evidence>
<dbReference type="InterPro" id="IPR023600">
    <property type="entry name" value="Folylpolyglutamate_synth_euk"/>
</dbReference>
<dbReference type="PROSITE" id="PS01012">
    <property type="entry name" value="FOLYLPOLYGLU_SYNT_2"/>
    <property type="match status" value="1"/>
</dbReference>